<dbReference type="InterPro" id="IPR003661">
    <property type="entry name" value="HisK_dim/P_dom"/>
</dbReference>
<keyword evidence="5" id="KW-0808">Transferase</keyword>
<dbReference type="SMART" id="SM00086">
    <property type="entry name" value="PAC"/>
    <property type="match status" value="1"/>
</dbReference>
<dbReference type="InterPro" id="IPR036890">
    <property type="entry name" value="HATPase_C_sf"/>
</dbReference>
<dbReference type="InterPro" id="IPR005467">
    <property type="entry name" value="His_kinase_dom"/>
</dbReference>
<evidence type="ECO:0000256" key="5">
    <source>
        <dbReference type="ARBA" id="ARBA00022679"/>
    </source>
</evidence>
<dbReference type="InterPro" id="IPR001610">
    <property type="entry name" value="PAC"/>
</dbReference>
<evidence type="ECO:0000256" key="2">
    <source>
        <dbReference type="ARBA" id="ARBA00004429"/>
    </source>
</evidence>
<dbReference type="InterPro" id="IPR003594">
    <property type="entry name" value="HATPase_dom"/>
</dbReference>
<dbReference type="EMBL" id="WWCL01000001">
    <property type="protein sequence ID" value="MYN44881.1"/>
    <property type="molecule type" value="Genomic_DNA"/>
</dbReference>
<keyword evidence="6" id="KW-0418">Kinase</keyword>
<evidence type="ECO:0000256" key="1">
    <source>
        <dbReference type="ARBA" id="ARBA00000085"/>
    </source>
</evidence>
<dbReference type="InterPro" id="IPR035965">
    <property type="entry name" value="PAS-like_dom_sf"/>
</dbReference>
<evidence type="ECO:0000259" key="8">
    <source>
        <dbReference type="PROSITE" id="PS50113"/>
    </source>
</evidence>
<proteinExistence type="predicted"/>
<dbReference type="InterPro" id="IPR000700">
    <property type="entry name" value="PAS-assoc_C"/>
</dbReference>
<dbReference type="CDD" id="cd00082">
    <property type="entry name" value="HisKA"/>
    <property type="match status" value="1"/>
</dbReference>
<dbReference type="Pfam" id="PF00512">
    <property type="entry name" value="HisKA"/>
    <property type="match status" value="1"/>
</dbReference>
<dbReference type="SUPFAM" id="SSF55874">
    <property type="entry name" value="ATPase domain of HSP90 chaperone/DNA topoisomerase II/histidine kinase"/>
    <property type="match status" value="1"/>
</dbReference>
<dbReference type="GO" id="GO:0000155">
    <property type="term" value="F:phosphorelay sensor kinase activity"/>
    <property type="evidence" value="ECO:0007669"/>
    <property type="project" value="InterPro"/>
</dbReference>
<gene>
    <name evidence="9" type="ORF">GTP23_07320</name>
</gene>
<dbReference type="SUPFAM" id="SSF47384">
    <property type="entry name" value="Homodimeric domain of signal transducing histidine kinase"/>
    <property type="match status" value="1"/>
</dbReference>
<dbReference type="SMART" id="SM00387">
    <property type="entry name" value="HATPase_c"/>
    <property type="match status" value="1"/>
</dbReference>
<dbReference type="PRINTS" id="PR00344">
    <property type="entry name" value="BCTRLSENSOR"/>
</dbReference>
<dbReference type="InterPro" id="IPR036097">
    <property type="entry name" value="HisK_dim/P_sf"/>
</dbReference>
<dbReference type="SUPFAM" id="SSF55785">
    <property type="entry name" value="PYP-like sensor domain (PAS domain)"/>
    <property type="match status" value="1"/>
</dbReference>
<dbReference type="PANTHER" id="PTHR43547">
    <property type="entry name" value="TWO-COMPONENT HISTIDINE KINASE"/>
    <property type="match status" value="1"/>
</dbReference>
<dbReference type="SMART" id="SM00091">
    <property type="entry name" value="PAS"/>
    <property type="match status" value="1"/>
</dbReference>
<evidence type="ECO:0000256" key="3">
    <source>
        <dbReference type="ARBA" id="ARBA00012438"/>
    </source>
</evidence>
<evidence type="ECO:0000259" key="7">
    <source>
        <dbReference type="PROSITE" id="PS50109"/>
    </source>
</evidence>
<feature type="domain" description="Histidine kinase" evidence="7">
    <location>
        <begin position="148"/>
        <end position="366"/>
    </location>
</feature>
<reference evidence="9" key="1">
    <citation type="submission" date="2019-12" db="EMBL/GenBank/DDBJ databases">
        <title>Novel species isolated from a subtropical stream in China.</title>
        <authorList>
            <person name="Lu H."/>
        </authorList>
    </citation>
    <scope>NUCLEOTIDE SEQUENCE [LARGE SCALE GENOMIC DNA]</scope>
    <source>
        <strain evidence="9">FT93W</strain>
    </source>
</reference>
<dbReference type="InterPro" id="IPR013655">
    <property type="entry name" value="PAS_fold_3"/>
</dbReference>
<dbReference type="PROSITE" id="PS50109">
    <property type="entry name" value="HIS_KIN"/>
    <property type="match status" value="1"/>
</dbReference>
<dbReference type="RefSeq" id="WP_161034466.1">
    <property type="nucleotide sequence ID" value="NZ_WWCL01000001.1"/>
</dbReference>
<dbReference type="CDD" id="cd00075">
    <property type="entry name" value="HATPase"/>
    <property type="match status" value="1"/>
</dbReference>
<evidence type="ECO:0000256" key="6">
    <source>
        <dbReference type="ARBA" id="ARBA00022777"/>
    </source>
</evidence>
<dbReference type="InterPro" id="IPR004358">
    <property type="entry name" value="Sig_transdc_His_kin-like_C"/>
</dbReference>
<dbReference type="Pfam" id="PF02518">
    <property type="entry name" value="HATPase_c"/>
    <property type="match status" value="1"/>
</dbReference>
<dbReference type="Gene3D" id="1.10.287.130">
    <property type="match status" value="1"/>
</dbReference>
<keyword evidence="4" id="KW-0597">Phosphoprotein</keyword>
<dbReference type="FunFam" id="3.30.565.10:FF:000006">
    <property type="entry name" value="Sensor histidine kinase WalK"/>
    <property type="match status" value="1"/>
</dbReference>
<dbReference type="InterPro" id="IPR000014">
    <property type="entry name" value="PAS"/>
</dbReference>
<comment type="caution">
    <text evidence="9">The sequence shown here is derived from an EMBL/GenBank/DDBJ whole genome shotgun (WGS) entry which is preliminary data.</text>
</comment>
<dbReference type="AlphaFoldDB" id="A0A845HZH2"/>
<dbReference type="PROSITE" id="PS50113">
    <property type="entry name" value="PAC"/>
    <property type="match status" value="1"/>
</dbReference>
<dbReference type="GO" id="GO:0005886">
    <property type="term" value="C:plasma membrane"/>
    <property type="evidence" value="ECO:0007669"/>
    <property type="project" value="UniProtKB-SubCell"/>
</dbReference>
<evidence type="ECO:0000256" key="4">
    <source>
        <dbReference type="ARBA" id="ARBA00022553"/>
    </source>
</evidence>
<dbReference type="PANTHER" id="PTHR43547:SF2">
    <property type="entry name" value="HYBRID SIGNAL TRANSDUCTION HISTIDINE KINASE C"/>
    <property type="match status" value="1"/>
</dbReference>
<organism evidence="9 10">
    <name type="scientific">Duganella fentianensis</name>
    <dbReference type="NCBI Taxonomy" id="2692177"/>
    <lineage>
        <taxon>Bacteria</taxon>
        <taxon>Pseudomonadati</taxon>
        <taxon>Pseudomonadota</taxon>
        <taxon>Betaproteobacteria</taxon>
        <taxon>Burkholderiales</taxon>
        <taxon>Oxalobacteraceae</taxon>
        <taxon>Telluria group</taxon>
        <taxon>Duganella</taxon>
    </lineage>
</organism>
<evidence type="ECO:0000313" key="9">
    <source>
        <dbReference type="EMBL" id="MYN44881.1"/>
    </source>
</evidence>
<feature type="domain" description="PAC" evidence="8">
    <location>
        <begin position="85"/>
        <end position="137"/>
    </location>
</feature>
<name>A0A845HZH2_9BURK</name>
<sequence length="370" mass="40419">MKPATCTADEPDQQALRALLDSMPQPAWITEHDGTTIWHNQPWYRYTGAHPTRNHAESWRQVCAPEALAALTARWDQARLSGLPYEMEVPIRSAAGEFRWFLARAQPVVLGNGRILRWLGTCTDVDQLRRIRAEAAGYARIKDQLLSTLSHELRTPLTAILGWAQVLRRGGRDAADLQRGLQTIERNARLQAQLIEDLLDMSSLSGGRLQLQLRSTAVLPLLAAAMAQLQTLASAAAIELELASAEANLMVLGDSERLQQLLGKLLHNAIKFSTPGSRVRLHAAREDSTVCIRIDDQGIGIVPSALPHIFEPFHQADPGLSRGYGGLGLGLAIARQLAELHHGMLSAESAGLGQGARFTLRLPAQLQAPA</sequence>
<comment type="subcellular location">
    <subcellularLocation>
        <location evidence="2">Cell inner membrane</location>
        <topology evidence="2">Multi-pass membrane protein</topology>
    </subcellularLocation>
</comment>
<dbReference type="Gene3D" id="3.30.450.20">
    <property type="entry name" value="PAS domain"/>
    <property type="match status" value="1"/>
</dbReference>
<accession>A0A845HZH2</accession>
<dbReference type="Proteomes" id="UP000444316">
    <property type="component" value="Unassembled WGS sequence"/>
</dbReference>
<evidence type="ECO:0000313" key="10">
    <source>
        <dbReference type="Proteomes" id="UP000444316"/>
    </source>
</evidence>
<dbReference type="SMART" id="SM00388">
    <property type="entry name" value="HisKA"/>
    <property type="match status" value="1"/>
</dbReference>
<dbReference type="Gene3D" id="3.30.565.10">
    <property type="entry name" value="Histidine kinase-like ATPase, C-terminal domain"/>
    <property type="match status" value="1"/>
</dbReference>
<dbReference type="NCBIfam" id="TIGR00229">
    <property type="entry name" value="sensory_box"/>
    <property type="match status" value="1"/>
</dbReference>
<dbReference type="Pfam" id="PF08447">
    <property type="entry name" value="PAS_3"/>
    <property type="match status" value="1"/>
</dbReference>
<comment type="catalytic activity">
    <reaction evidence="1">
        <text>ATP + protein L-histidine = ADP + protein N-phospho-L-histidine.</text>
        <dbReference type="EC" id="2.7.13.3"/>
    </reaction>
</comment>
<keyword evidence="10" id="KW-1185">Reference proteome</keyword>
<protein>
    <recommendedName>
        <fullName evidence="3">histidine kinase</fullName>
        <ecNumber evidence="3">2.7.13.3</ecNumber>
    </recommendedName>
</protein>
<dbReference type="EC" id="2.7.13.3" evidence="3"/>
<dbReference type="FunFam" id="3.30.450.20:FF:000099">
    <property type="entry name" value="Sensory box sensor histidine kinase"/>
    <property type="match status" value="1"/>
</dbReference>